<organism evidence="2 3">
    <name type="scientific">Spongiibacter nanhainus</name>
    <dbReference type="NCBI Taxonomy" id="2794344"/>
    <lineage>
        <taxon>Bacteria</taxon>
        <taxon>Pseudomonadati</taxon>
        <taxon>Pseudomonadota</taxon>
        <taxon>Gammaproteobacteria</taxon>
        <taxon>Cellvibrionales</taxon>
        <taxon>Spongiibacteraceae</taxon>
        <taxon>Spongiibacter</taxon>
    </lineage>
</organism>
<gene>
    <name evidence="2" type="ORF">I6N98_00540</name>
</gene>
<sequence length="185" mass="20018">MACHPSSKALTKEALIQALALDPHVEGGYFRRTYTSPVTVAPVDSAPVETAPVDTDSGKAAMSSIFYLLTEDSPVGHLHRNRSDILHFWQAGDPLRYTLLSPEGELRTVIVGPNVVAGQQLQLLVPGGTWKASALMAEHSSAGYGLISEAVCPGFDFADHSMADAEQIKRRYPQHWPTLASLVRP</sequence>
<keyword evidence="3" id="KW-1185">Reference proteome</keyword>
<dbReference type="Pfam" id="PF06172">
    <property type="entry name" value="Cupin_5"/>
    <property type="match status" value="1"/>
</dbReference>
<dbReference type="AlphaFoldDB" id="A0A7T4R0Y6"/>
<dbReference type="CDD" id="cd06121">
    <property type="entry name" value="cupin_YML079wp"/>
    <property type="match status" value="1"/>
</dbReference>
<evidence type="ECO:0000259" key="1">
    <source>
        <dbReference type="Pfam" id="PF06172"/>
    </source>
</evidence>
<evidence type="ECO:0000313" key="3">
    <source>
        <dbReference type="Proteomes" id="UP000596063"/>
    </source>
</evidence>
<dbReference type="Gene3D" id="2.60.120.10">
    <property type="entry name" value="Jelly Rolls"/>
    <property type="match status" value="1"/>
</dbReference>
<accession>A0A7T4R0Y6</accession>
<dbReference type="PANTHER" id="PTHR33387:SF3">
    <property type="entry name" value="DUF985 DOMAIN-CONTAINING PROTEIN"/>
    <property type="match status" value="1"/>
</dbReference>
<dbReference type="PANTHER" id="PTHR33387">
    <property type="entry name" value="RMLC-LIKE JELLY ROLL FOLD PROTEIN"/>
    <property type="match status" value="1"/>
</dbReference>
<reference evidence="2 3" key="1">
    <citation type="submission" date="2020-12" db="EMBL/GenBank/DDBJ databases">
        <authorList>
            <person name="Shan Y."/>
        </authorList>
    </citation>
    <scope>NUCLEOTIDE SEQUENCE [LARGE SCALE GENOMIC DNA]</scope>
    <source>
        <strain evidence="3">csc3.9</strain>
    </source>
</reference>
<evidence type="ECO:0000313" key="2">
    <source>
        <dbReference type="EMBL" id="QQD18400.1"/>
    </source>
</evidence>
<dbReference type="KEGG" id="snan:I6N98_00540"/>
<dbReference type="InterPro" id="IPR011051">
    <property type="entry name" value="RmlC_Cupin_sf"/>
</dbReference>
<protein>
    <submittedName>
        <fullName evidence="2">Cupin domain-containing protein</fullName>
    </submittedName>
</protein>
<name>A0A7T4R0Y6_9GAMM</name>
<feature type="domain" description="DUF985" evidence="1">
    <location>
        <begin position="14"/>
        <end position="163"/>
    </location>
</feature>
<dbReference type="SUPFAM" id="SSF51182">
    <property type="entry name" value="RmlC-like cupins"/>
    <property type="match status" value="1"/>
</dbReference>
<dbReference type="InterPro" id="IPR039935">
    <property type="entry name" value="YML079W-like"/>
</dbReference>
<dbReference type="EMBL" id="CP066167">
    <property type="protein sequence ID" value="QQD18400.1"/>
    <property type="molecule type" value="Genomic_DNA"/>
</dbReference>
<proteinExistence type="predicted"/>
<dbReference type="InterPro" id="IPR009327">
    <property type="entry name" value="Cupin_DUF985"/>
</dbReference>
<dbReference type="Proteomes" id="UP000596063">
    <property type="component" value="Chromosome"/>
</dbReference>
<dbReference type="InterPro" id="IPR014710">
    <property type="entry name" value="RmlC-like_jellyroll"/>
</dbReference>
<dbReference type="RefSeq" id="WP_198569894.1">
    <property type="nucleotide sequence ID" value="NZ_CP066167.1"/>
</dbReference>